<dbReference type="PRINTS" id="PR00080">
    <property type="entry name" value="SDRFAMILY"/>
</dbReference>
<dbReference type="EC" id="1.1.1.47" evidence="3"/>
<dbReference type="Proteomes" id="UP001203512">
    <property type="component" value="Unassembled WGS sequence"/>
</dbReference>
<evidence type="ECO:0000313" key="4">
    <source>
        <dbReference type="Proteomes" id="UP001203512"/>
    </source>
</evidence>
<dbReference type="RefSeq" id="WP_247233182.1">
    <property type="nucleotide sequence ID" value="NZ_JALKHS010000010.1"/>
</dbReference>
<evidence type="ECO:0000313" key="3">
    <source>
        <dbReference type="EMBL" id="MCK0532586.1"/>
    </source>
</evidence>
<dbReference type="PANTHER" id="PTHR24321:SF11">
    <property type="entry name" value="BLR0893 PROTEIN"/>
    <property type="match status" value="1"/>
</dbReference>
<dbReference type="Pfam" id="PF13561">
    <property type="entry name" value="adh_short_C2"/>
    <property type="match status" value="1"/>
</dbReference>
<dbReference type="PRINTS" id="PR00081">
    <property type="entry name" value="GDHRDH"/>
</dbReference>
<proteinExistence type="inferred from homology"/>
<gene>
    <name evidence="3" type="ORF">MU848_13430</name>
</gene>
<evidence type="ECO:0000256" key="1">
    <source>
        <dbReference type="ARBA" id="ARBA00006484"/>
    </source>
</evidence>
<evidence type="ECO:0000256" key="2">
    <source>
        <dbReference type="ARBA" id="ARBA00023002"/>
    </source>
</evidence>
<comment type="similarity">
    <text evidence="1">Belongs to the short-chain dehydrogenases/reductases (SDR) family.</text>
</comment>
<dbReference type="EMBL" id="JALKHS010000010">
    <property type="protein sequence ID" value="MCK0532586.1"/>
    <property type="molecule type" value="Genomic_DNA"/>
</dbReference>
<keyword evidence="2 3" id="KW-0560">Oxidoreductase</keyword>
<dbReference type="CDD" id="cd05233">
    <property type="entry name" value="SDR_c"/>
    <property type="match status" value="1"/>
</dbReference>
<dbReference type="GO" id="GO:0047936">
    <property type="term" value="F:glucose 1-dehydrogenase [NAD(P)+] activity"/>
    <property type="evidence" value="ECO:0007669"/>
    <property type="project" value="UniProtKB-EC"/>
</dbReference>
<dbReference type="Gene3D" id="3.40.50.720">
    <property type="entry name" value="NAD(P)-binding Rossmann-like Domain"/>
    <property type="match status" value="1"/>
</dbReference>
<dbReference type="SUPFAM" id="SSF51735">
    <property type="entry name" value="NAD(P)-binding Rossmann-fold domains"/>
    <property type="match status" value="1"/>
</dbReference>
<organism evidence="3 4">
    <name type="scientific">Sphingobium agri</name>
    <dbReference type="NCBI Taxonomy" id="2933566"/>
    <lineage>
        <taxon>Bacteria</taxon>
        <taxon>Pseudomonadati</taxon>
        <taxon>Pseudomonadota</taxon>
        <taxon>Alphaproteobacteria</taxon>
        <taxon>Sphingomonadales</taxon>
        <taxon>Sphingomonadaceae</taxon>
        <taxon>Sphingobium</taxon>
    </lineage>
</organism>
<accession>A0ABT0DZN4</accession>
<dbReference type="InterPro" id="IPR020904">
    <property type="entry name" value="Sc_DH/Rdtase_CS"/>
</dbReference>
<sequence length="255" mass="26892">MTKMGRLDGKVALITGGSAGLGRVTSLLFAREGAKVVISDLADGAEAVADIEAIGGEALFVKADVSKSADVQNMVQAAVDRFGRLDILYNNAAIWFEQPPLADISEEDFDRVYQVNVKGVFLGMKYGIQQMLKQGGGTIVNCGSINCFVAEAGSSDYATTKGAVLMLTKQGAVEYAKKNIRINCVCPGPMLTPMVRAAAEKAGQTIPEFSQQWNLPRGTVADPLEVAKVVLFLASDDSSNLFGASILADGGYTAL</sequence>
<dbReference type="NCBIfam" id="NF005559">
    <property type="entry name" value="PRK07231.1"/>
    <property type="match status" value="1"/>
</dbReference>
<dbReference type="PANTHER" id="PTHR24321">
    <property type="entry name" value="DEHYDROGENASES, SHORT CHAIN"/>
    <property type="match status" value="1"/>
</dbReference>
<reference evidence="3 4" key="1">
    <citation type="submission" date="2022-04" db="EMBL/GenBank/DDBJ databases">
        <authorList>
            <person name="Huq M.A."/>
        </authorList>
    </citation>
    <scope>NUCLEOTIDE SEQUENCE [LARGE SCALE GENOMIC DNA]</scope>
    <source>
        <strain evidence="3 4">MAH-33</strain>
    </source>
</reference>
<name>A0ABT0DZN4_9SPHN</name>
<dbReference type="InterPro" id="IPR036291">
    <property type="entry name" value="NAD(P)-bd_dom_sf"/>
</dbReference>
<keyword evidence="4" id="KW-1185">Reference proteome</keyword>
<dbReference type="InterPro" id="IPR002347">
    <property type="entry name" value="SDR_fam"/>
</dbReference>
<dbReference type="PROSITE" id="PS00061">
    <property type="entry name" value="ADH_SHORT"/>
    <property type="match status" value="1"/>
</dbReference>
<comment type="caution">
    <text evidence="3">The sequence shown here is derived from an EMBL/GenBank/DDBJ whole genome shotgun (WGS) entry which is preliminary data.</text>
</comment>
<protein>
    <submittedName>
        <fullName evidence="3">Glucose 1-dehydrogenase</fullName>
        <ecNumber evidence="3">1.1.1.47</ecNumber>
    </submittedName>
</protein>